<dbReference type="Proteomes" id="UP000887540">
    <property type="component" value="Unplaced"/>
</dbReference>
<evidence type="ECO:0000313" key="2">
    <source>
        <dbReference type="Proteomes" id="UP000887540"/>
    </source>
</evidence>
<organism evidence="2 3">
    <name type="scientific">Acrobeloides nanus</name>
    <dbReference type="NCBI Taxonomy" id="290746"/>
    <lineage>
        <taxon>Eukaryota</taxon>
        <taxon>Metazoa</taxon>
        <taxon>Ecdysozoa</taxon>
        <taxon>Nematoda</taxon>
        <taxon>Chromadorea</taxon>
        <taxon>Rhabditida</taxon>
        <taxon>Tylenchina</taxon>
        <taxon>Cephalobomorpha</taxon>
        <taxon>Cephaloboidea</taxon>
        <taxon>Cephalobidae</taxon>
        <taxon>Acrobeloides</taxon>
    </lineage>
</organism>
<evidence type="ECO:0000313" key="3">
    <source>
        <dbReference type="WBParaSite" id="ACRNAN_scaffold7143.g28207.t2"/>
    </source>
</evidence>
<proteinExistence type="predicted"/>
<evidence type="ECO:0000256" key="1">
    <source>
        <dbReference type="SAM" id="Phobius"/>
    </source>
</evidence>
<name>A0A914EE55_9BILA</name>
<dbReference type="PANTHER" id="PTHR46448">
    <property type="entry name" value="PROTEIN KINASE DOMAIN-CONTAINING PROTEIN"/>
    <property type="match status" value="1"/>
</dbReference>
<dbReference type="AlphaFoldDB" id="A0A914EE55"/>
<keyword evidence="1" id="KW-0812">Transmembrane</keyword>
<dbReference type="SUPFAM" id="SSF56112">
    <property type="entry name" value="Protein kinase-like (PK-like)"/>
    <property type="match status" value="1"/>
</dbReference>
<accession>A0A914EE55</accession>
<dbReference type="WBParaSite" id="ACRNAN_scaffold7143.g28207.t2">
    <property type="protein sequence ID" value="ACRNAN_scaffold7143.g28207.t2"/>
    <property type="gene ID" value="ACRNAN_scaffold7143.g28207"/>
</dbReference>
<dbReference type="GO" id="GO:0004715">
    <property type="term" value="F:non-membrane spanning protein tyrosine kinase activity"/>
    <property type="evidence" value="ECO:0007669"/>
    <property type="project" value="InterPro"/>
</dbReference>
<dbReference type="InterPro" id="IPR011009">
    <property type="entry name" value="Kinase-like_dom_sf"/>
</dbReference>
<dbReference type="InterPro" id="IPR042983">
    <property type="entry name" value="PKDCC"/>
</dbReference>
<reference evidence="3" key="1">
    <citation type="submission" date="2022-11" db="UniProtKB">
        <authorList>
            <consortium name="WormBaseParasite"/>
        </authorList>
    </citation>
    <scope>IDENTIFICATION</scope>
</reference>
<feature type="transmembrane region" description="Helical" evidence="1">
    <location>
        <begin position="12"/>
        <end position="31"/>
    </location>
</feature>
<sequence length="326" mass="37948">MLPLYEPSSTKVIFFTLIFGLIFATVFYKNFQKVGHYQSNNFRTIGRNIFGSQNPALPHLIHANDQWRFENTNDSIGDCNFIQDTQLFDALHPETVIGRGWNKKTLKINQTAVKKLNLKGVALVQCLNEAGDDFMKEYNCIENAVYKLNKEVSILLALQHIPNTPKLLAYCIPYDFIADAHKLAIVTDIGTPLDNLFLIQSNWETRLQILHEIIDFMERIQPFILQDLRRQQFMMIDNKPVYIDFDDVTIEENCPIFNATDNESCVQVSSNIARRLYEEFVDEFFWLGQPKYAHQHLEELKKSYAGNHLDMQTLKYTVKRLNQNLL</sequence>
<protein>
    <submittedName>
        <fullName evidence="3">Uncharacterized protein</fullName>
    </submittedName>
</protein>
<keyword evidence="2" id="KW-1185">Reference proteome</keyword>
<keyword evidence="1" id="KW-0472">Membrane</keyword>
<keyword evidence="1" id="KW-1133">Transmembrane helix</keyword>
<dbReference type="PANTHER" id="PTHR46448:SF1">
    <property type="entry name" value="PROTEIN KINASE DOMAIN-CONTAINING PROTEIN"/>
    <property type="match status" value="1"/>
</dbReference>